<dbReference type="Proteomes" id="UP000829542">
    <property type="component" value="Chromosome"/>
</dbReference>
<evidence type="ECO:0000313" key="2">
    <source>
        <dbReference type="Proteomes" id="UP000829542"/>
    </source>
</evidence>
<dbReference type="RefSeq" id="WP_242148202.1">
    <property type="nucleotide sequence ID" value="NZ_CP093379.1"/>
</dbReference>
<reference evidence="1 2" key="1">
    <citation type="submission" date="2022-03" db="EMBL/GenBank/DDBJ databases">
        <title>Ignatzschineria rhizosphaerae HR5S32.</title>
        <authorList>
            <person name="Sun J.Q."/>
            <person name="Feng J.Y."/>
        </authorList>
    </citation>
    <scope>NUCLEOTIDE SEQUENCE [LARGE SCALE GENOMIC DNA]</scope>
    <source>
        <strain evidence="1 2">HR5S32</strain>
    </source>
</reference>
<gene>
    <name evidence="1" type="ORF">MMG00_10810</name>
</gene>
<organism evidence="1 2">
    <name type="scientific">Ignatzschineria rhizosphaerae</name>
    <dbReference type="NCBI Taxonomy" id="2923279"/>
    <lineage>
        <taxon>Bacteria</taxon>
        <taxon>Pseudomonadati</taxon>
        <taxon>Pseudomonadota</taxon>
        <taxon>Gammaproteobacteria</taxon>
        <taxon>Cardiobacteriales</taxon>
        <taxon>Ignatzschineriaceae</taxon>
        <taxon>Ignatzschineria</taxon>
    </lineage>
</organism>
<dbReference type="EMBL" id="CP093379">
    <property type="protein sequence ID" value="UNM95699.1"/>
    <property type="molecule type" value="Genomic_DNA"/>
</dbReference>
<sequence>MVNIEVKAKVPQKIPRGVFYKGADFQELRSGIIKMHRKRWEKAARKAITEDVNETRKKIVKIIVTDEDICFYDKQDQIVFKI</sequence>
<name>A0ABY3WYK3_9GAMM</name>
<accession>A0ABY3WYK3</accession>
<keyword evidence="2" id="KW-1185">Reference proteome</keyword>
<protein>
    <submittedName>
        <fullName evidence="1">Uncharacterized protein</fullName>
    </submittedName>
</protein>
<evidence type="ECO:0000313" key="1">
    <source>
        <dbReference type="EMBL" id="UNM95699.1"/>
    </source>
</evidence>
<proteinExistence type="predicted"/>